<organism evidence="2 3">
    <name type="scientific">Roseinatronobacter bogoriensis subsp. barguzinensis</name>
    <dbReference type="NCBI Taxonomy" id="441209"/>
    <lineage>
        <taxon>Bacteria</taxon>
        <taxon>Pseudomonadati</taxon>
        <taxon>Pseudomonadota</taxon>
        <taxon>Alphaproteobacteria</taxon>
        <taxon>Rhodobacterales</taxon>
        <taxon>Paracoccaceae</taxon>
        <taxon>Roseinatronobacter</taxon>
    </lineage>
</organism>
<dbReference type="Proteomes" id="UP000228948">
    <property type="component" value="Chromosome"/>
</dbReference>
<evidence type="ECO:0000313" key="2">
    <source>
        <dbReference type="EMBL" id="ATX66287.1"/>
    </source>
</evidence>
<feature type="chain" id="PRO_5014668632" description="PepSY domain-containing protein" evidence="1">
    <location>
        <begin position="25"/>
        <end position="116"/>
    </location>
</feature>
<sequence>MKRWARYVIVLGAFFLSSFAPLHASEQRVTSEMIKVALNRQGFEVVSETATLLGRVRFVAVNDLIWREVILDLSTGQIIRDYAVEFSPTGPPVLEKDQMPRGGTVLDRGAFPYLVN</sequence>
<dbReference type="EMBL" id="CP024899">
    <property type="protein sequence ID" value="ATX66287.1"/>
    <property type="molecule type" value="Genomic_DNA"/>
</dbReference>
<proteinExistence type="predicted"/>
<evidence type="ECO:0008006" key="4">
    <source>
        <dbReference type="Google" id="ProtNLM"/>
    </source>
</evidence>
<gene>
    <name evidence="2" type="ORF">BG454_11075</name>
</gene>
<dbReference type="AlphaFoldDB" id="A0A2K8KA14"/>
<name>A0A2K8KA14_9RHOB</name>
<dbReference type="OrthoDB" id="7869758at2"/>
<keyword evidence="3" id="KW-1185">Reference proteome</keyword>
<keyword evidence="1" id="KW-0732">Signal</keyword>
<dbReference type="KEGG" id="rbg:BG454_11075"/>
<feature type="signal peptide" evidence="1">
    <location>
        <begin position="1"/>
        <end position="24"/>
    </location>
</feature>
<evidence type="ECO:0000313" key="3">
    <source>
        <dbReference type="Proteomes" id="UP000228948"/>
    </source>
</evidence>
<accession>A0A2K8KA14</accession>
<reference evidence="2 3" key="1">
    <citation type="submission" date="2017-11" db="EMBL/GenBank/DDBJ databases">
        <title>Revised Sequence and Annotation of the Rhodobaca barguzinensis strain alga05 Genome.</title>
        <authorList>
            <person name="Kopejtka K."/>
            <person name="Tomasch J.M."/>
            <person name="Bunk B."/>
            <person name="Koblizek M."/>
        </authorList>
    </citation>
    <scope>NUCLEOTIDE SEQUENCE [LARGE SCALE GENOMIC DNA]</scope>
    <source>
        <strain evidence="3">alga05</strain>
    </source>
</reference>
<evidence type="ECO:0000256" key="1">
    <source>
        <dbReference type="SAM" id="SignalP"/>
    </source>
</evidence>
<protein>
    <recommendedName>
        <fullName evidence="4">PepSY domain-containing protein</fullName>
    </recommendedName>
</protein>